<evidence type="ECO:0000313" key="6">
    <source>
        <dbReference type="EMBL" id="MCI13777.1"/>
    </source>
</evidence>
<dbReference type="EMBL" id="LXQA010089562">
    <property type="protein sequence ID" value="MCI13777.1"/>
    <property type="molecule type" value="Genomic_DNA"/>
</dbReference>
<reference evidence="6 7" key="1">
    <citation type="journal article" date="2018" name="Front. Plant Sci.">
        <title>Red Clover (Trifolium pratense) and Zigzag Clover (T. medium) - A Picture of Genomic Similarities and Differences.</title>
        <authorList>
            <person name="Dluhosova J."/>
            <person name="Istvanek J."/>
            <person name="Nedelnik J."/>
            <person name="Repkova J."/>
        </authorList>
    </citation>
    <scope>NUCLEOTIDE SEQUENCE [LARGE SCALE GENOMIC DNA]</scope>
    <source>
        <strain evidence="7">cv. 10/8</strain>
        <tissue evidence="6">Leaf</tissue>
    </source>
</reference>
<dbReference type="AlphaFoldDB" id="A0A392PQ57"/>
<comment type="caution">
    <text evidence="6">The sequence shown here is derived from an EMBL/GenBank/DDBJ whole genome shotgun (WGS) entry which is preliminary data.</text>
</comment>
<feature type="non-terminal residue" evidence="6">
    <location>
        <position position="1"/>
    </location>
</feature>
<dbReference type="PANTHER" id="PTHR19848:SF0">
    <property type="entry name" value="NOTCHLESS PROTEIN HOMOLOG 1"/>
    <property type="match status" value="1"/>
</dbReference>
<dbReference type="PROSITE" id="PS50082">
    <property type="entry name" value="WD_REPEATS_2"/>
    <property type="match status" value="1"/>
</dbReference>
<dbReference type="GO" id="GO:0000027">
    <property type="term" value="P:ribosomal large subunit assembly"/>
    <property type="evidence" value="ECO:0007669"/>
    <property type="project" value="TreeGrafter"/>
</dbReference>
<keyword evidence="7" id="KW-1185">Reference proteome</keyword>
<accession>A0A392PQ57</accession>
<evidence type="ECO:0000256" key="5">
    <source>
        <dbReference type="PROSITE-ProRule" id="PRU00221"/>
    </source>
</evidence>
<dbReference type="Gene3D" id="2.130.10.10">
    <property type="entry name" value="YVTN repeat-like/Quinoprotein amine dehydrogenase"/>
    <property type="match status" value="1"/>
</dbReference>
<keyword evidence="3" id="KW-0677">Repeat</keyword>
<dbReference type="PANTHER" id="PTHR19848">
    <property type="entry name" value="WD40 REPEAT PROTEIN"/>
    <property type="match status" value="1"/>
</dbReference>
<dbReference type="Proteomes" id="UP000265520">
    <property type="component" value="Unassembled WGS sequence"/>
</dbReference>
<dbReference type="SUPFAM" id="SSF50978">
    <property type="entry name" value="WD40 repeat-like"/>
    <property type="match status" value="1"/>
</dbReference>
<feature type="repeat" description="WD" evidence="5">
    <location>
        <begin position="28"/>
        <end position="56"/>
    </location>
</feature>
<organism evidence="6 7">
    <name type="scientific">Trifolium medium</name>
    <dbReference type="NCBI Taxonomy" id="97028"/>
    <lineage>
        <taxon>Eukaryota</taxon>
        <taxon>Viridiplantae</taxon>
        <taxon>Streptophyta</taxon>
        <taxon>Embryophyta</taxon>
        <taxon>Tracheophyta</taxon>
        <taxon>Spermatophyta</taxon>
        <taxon>Magnoliopsida</taxon>
        <taxon>eudicotyledons</taxon>
        <taxon>Gunneridae</taxon>
        <taxon>Pentapetalae</taxon>
        <taxon>rosids</taxon>
        <taxon>fabids</taxon>
        <taxon>Fabales</taxon>
        <taxon>Fabaceae</taxon>
        <taxon>Papilionoideae</taxon>
        <taxon>50 kb inversion clade</taxon>
        <taxon>NPAAA clade</taxon>
        <taxon>Hologalegina</taxon>
        <taxon>IRL clade</taxon>
        <taxon>Trifolieae</taxon>
        <taxon>Trifolium</taxon>
    </lineage>
</organism>
<evidence type="ECO:0000256" key="4">
    <source>
        <dbReference type="ARBA" id="ARBA00023242"/>
    </source>
</evidence>
<sequence>SVEKALPIVCQPQAIFRIRPVNRCSAAISAHADSVLTVAFSPDGKHLASGSGDRTVTTVLSSLLHGHRMASIL</sequence>
<dbReference type="InterPro" id="IPR001680">
    <property type="entry name" value="WD40_rpt"/>
</dbReference>
<dbReference type="SMART" id="SM00320">
    <property type="entry name" value="WD40"/>
    <property type="match status" value="1"/>
</dbReference>
<dbReference type="GO" id="GO:0005730">
    <property type="term" value="C:nucleolus"/>
    <property type="evidence" value="ECO:0007669"/>
    <property type="project" value="TreeGrafter"/>
</dbReference>
<dbReference type="Pfam" id="PF00400">
    <property type="entry name" value="WD40"/>
    <property type="match status" value="1"/>
</dbReference>
<keyword evidence="2 5" id="KW-0853">WD repeat</keyword>
<evidence type="ECO:0000256" key="3">
    <source>
        <dbReference type="ARBA" id="ARBA00022737"/>
    </source>
</evidence>
<dbReference type="PROSITE" id="PS50294">
    <property type="entry name" value="WD_REPEATS_REGION"/>
    <property type="match status" value="1"/>
</dbReference>
<protein>
    <submittedName>
        <fullName evidence="6">Notchless-like protein</fullName>
    </submittedName>
</protein>
<evidence type="ECO:0000313" key="7">
    <source>
        <dbReference type="Proteomes" id="UP000265520"/>
    </source>
</evidence>
<dbReference type="InterPro" id="IPR036322">
    <property type="entry name" value="WD40_repeat_dom_sf"/>
</dbReference>
<evidence type="ECO:0000256" key="1">
    <source>
        <dbReference type="ARBA" id="ARBA00004123"/>
    </source>
</evidence>
<keyword evidence="4" id="KW-0539">Nucleus</keyword>
<name>A0A392PQ57_9FABA</name>
<proteinExistence type="predicted"/>
<comment type="subcellular location">
    <subcellularLocation>
        <location evidence="1">Nucleus</location>
    </subcellularLocation>
</comment>
<evidence type="ECO:0000256" key="2">
    <source>
        <dbReference type="ARBA" id="ARBA00022574"/>
    </source>
</evidence>
<dbReference type="InterPro" id="IPR015943">
    <property type="entry name" value="WD40/YVTN_repeat-like_dom_sf"/>
</dbReference>